<dbReference type="Ensembl" id="ENSMCST00000020320.1">
    <property type="protein sequence ID" value="ENSMCSP00000019812.1"/>
    <property type="gene ID" value="ENSMCSG00000013911.1"/>
</dbReference>
<dbReference type="OrthoDB" id="6428926at2759"/>
<keyword evidence="1" id="KW-0175">Coiled coil</keyword>
<feature type="region of interest" description="Disordered" evidence="2">
    <location>
        <begin position="1"/>
        <end position="42"/>
    </location>
</feature>
<evidence type="ECO:0000256" key="1">
    <source>
        <dbReference type="SAM" id="Coils"/>
    </source>
</evidence>
<reference evidence="3" key="1">
    <citation type="submission" date="2025-08" db="UniProtKB">
        <authorList>
            <consortium name="Ensembl"/>
        </authorList>
    </citation>
    <scope>IDENTIFICATION</scope>
</reference>
<feature type="compositionally biased region" description="Polar residues" evidence="2">
    <location>
        <begin position="352"/>
        <end position="371"/>
    </location>
</feature>
<reference evidence="3" key="2">
    <citation type="submission" date="2025-09" db="UniProtKB">
        <authorList>
            <consortium name="Ensembl"/>
        </authorList>
    </citation>
    <scope>IDENTIFICATION</scope>
</reference>
<protein>
    <submittedName>
        <fullName evidence="3">ATR interacting protein</fullName>
    </submittedName>
</protein>
<feature type="region of interest" description="Disordered" evidence="2">
    <location>
        <begin position="535"/>
        <end position="554"/>
    </location>
</feature>
<dbReference type="PANTHER" id="PTHR28594">
    <property type="entry name" value="ATR-INTERACTING PROTEIN"/>
    <property type="match status" value="1"/>
</dbReference>
<dbReference type="GO" id="GO:0006281">
    <property type="term" value="P:DNA repair"/>
    <property type="evidence" value="ECO:0007669"/>
    <property type="project" value="TreeGrafter"/>
</dbReference>
<sequence length="811" mass="89464">MAALPGPRKRSGPALCGESGAAAAPPAFRNGLPPHKRPKSAATGIVDPFGDCDDFTADDLEQIDILASQALSQDPPAGHAWGAPELFWLFSAAGSRAEDGLMRDAFQFEVLQTQHEEVKQKLKEMQDQILTKNGEIKILRDSMQQMEHAIEEHKRSYLLLEQQKSQILSEKEKEFSKKLQSLHSELQFKDAEMNELRTRLENYERNKHVLQAVPTTSPKKNLAVQVKSEGCSSQPGRRSFPTKESFNAETSTRLLCSSGNLMASTTLIKEDSKVTLPEVSSLKQHKATGKNGSYNSVPKQNIQEMLQRKFGILSGSILLNALMKQPIVPGSFLGLCHLLSSNSESLPGVSLPPNSLDTKSTQLPSSRTTQEGDGPLVSLQEAQKLALTGLNLIALDEGLPEGRPAEGRAGLLPLTQSRIRGAVHLLPLVEHHVGALCRAEQLGVTPGNGTCGTHSAAASRTSTNTMSSKDDFRLSLEETALVSLGILYYLVFYSWDVVHTLLSAEVEKSSAAGDEQVSKMDKTVLCDNQCDNKEESRTQEGLPAAPQDPPNNDGAPHSLFKKLLQILAFSAARGSQTDNILSQSLKVLVKLAENSTIDLLINFQHLLSNQTLQRCLCPETPLPAVLLTVRLLCVLAQHHVLVTQLCSHSDTCLLLALYMYITSRPDKSASEMLWLQLEQETVRLLTRCMWCSRPAVLFPGTDCQCSLEVIKALIVMLHRQWMKIRRSETSLCGHEEQVIQFLRDAVLLLHSLSQKDKLFHEHCLEVLHQYDQAMPGIRAILKKTQKLTASEELILDELYPPEPEDQGMDSS</sequence>
<evidence type="ECO:0000313" key="3">
    <source>
        <dbReference type="Ensembl" id="ENSMCSP00000019812.1"/>
    </source>
</evidence>
<dbReference type="InterPro" id="IPR033349">
    <property type="entry name" value="ATRIP"/>
</dbReference>
<organism evidence="3 4">
    <name type="scientific">Malurus cyaneus samueli</name>
    <dbReference type="NCBI Taxonomy" id="2593467"/>
    <lineage>
        <taxon>Eukaryota</taxon>
        <taxon>Metazoa</taxon>
        <taxon>Chordata</taxon>
        <taxon>Craniata</taxon>
        <taxon>Vertebrata</taxon>
        <taxon>Euteleostomi</taxon>
        <taxon>Archelosauria</taxon>
        <taxon>Archosauria</taxon>
        <taxon>Dinosauria</taxon>
        <taxon>Saurischia</taxon>
        <taxon>Theropoda</taxon>
        <taxon>Coelurosauria</taxon>
        <taxon>Aves</taxon>
        <taxon>Neognathae</taxon>
        <taxon>Neoaves</taxon>
        <taxon>Telluraves</taxon>
        <taxon>Australaves</taxon>
        <taxon>Passeriformes</taxon>
        <taxon>Meliphagoidea</taxon>
        <taxon>Maluridae</taxon>
        <taxon>Malurus</taxon>
    </lineage>
</organism>
<evidence type="ECO:0000256" key="2">
    <source>
        <dbReference type="SAM" id="MobiDB-lite"/>
    </source>
</evidence>
<keyword evidence="4" id="KW-1185">Reference proteome</keyword>
<dbReference type="Proteomes" id="UP000694560">
    <property type="component" value="Unplaced"/>
</dbReference>
<dbReference type="PANTHER" id="PTHR28594:SF1">
    <property type="entry name" value="ATR-INTERACTING PROTEIN"/>
    <property type="match status" value="1"/>
</dbReference>
<accession>A0A8C5UCN7</accession>
<name>A0A8C5UCN7_9PASS</name>
<feature type="region of interest" description="Disordered" evidence="2">
    <location>
        <begin position="345"/>
        <end position="373"/>
    </location>
</feature>
<evidence type="ECO:0000313" key="4">
    <source>
        <dbReference type="Proteomes" id="UP000694560"/>
    </source>
</evidence>
<feature type="coiled-coil region" evidence="1">
    <location>
        <begin position="108"/>
        <end position="213"/>
    </location>
</feature>
<proteinExistence type="predicted"/>
<dbReference type="AlphaFoldDB" id="A0A8C5UCN7"/>
<dbReference type="GO" id="GO:0000077">
    <property type="term" value="P:DNA damage checkpoint signaling"/>
    <property type="evidence" value="ECO:0007669"/>
    <property type="project" value="InterPro"/>
</dbReference>